<accession>A0A1B0DC92</accession>
<dbReference type="PROSITE" id="PS50853">
    <property type="entry name" value="FN3"/>
    <property type="match status" value="1"/>
</dbReference>
<dbReference type="Gene3D" id="2.60.40.10">
    <property type="entry name" value="Immunoglobulins"/>
    <property type="match status" value="2"/>
</dbReference>
<feature type="transmembrane region" description="Helical" evidence="5">
    <location>
        <begin position="243"/>
        <end position="268"/>
    </location>
</feature>
<dbReference type="GO" id="GO:0009653">
    <property type="term" value="P:anatomical structure morphogenesis"/>
    <property type="evidence" value="ECO:0007669"/>
    <property type="project" value="UniProtKB-ARBA"/>
</dbReference>
<dbReference type="VEuPathDB" id="VectorBase:PPAPM1_005090"/>
<dbReference type="PANTHER" id="PTHR13817:SF101">
    <property type="entry name" value="PROTEIN TURTLE HOMOLOG A-LIKE"/>
    <property type="match status" value="1"/>
</dbReference>
<dbReference type="EMBL" id="AJVK01030668">
    <property type="status" value="NOT_ANNOTATED_CDS"/>
    <property type="molecule type" value="Genomic_DNA"/>
</dbReference>
<dbReference type="SUPFAM" id="SSF48726">
    <property type="entry name" value="Immunoglobulin"/>
    <property type="match status" value="1"/>
</dbReference>
<evidence type="ECO:0000313" key="7">
    <source>
        <dbReference type="Proteomes" id="UP000092462"/>
    </source>
</evidence>
<reference evidence="6" key="1">
    <citation type="submission" date="2022-08" db="UniProtKB">
        <authorList>
            <consortium name="EnsemblMetazoa"/>
        </authorList>
    </citation>
    <scope>IDENTIFICATION</scope>
    <source>
        <strain evidence="6">Israel</strain>
    </source>
</reference>
<dbReference type="PANTHER" id="PTHR13817">
    <property type="entry name" value="TITIN"/>
    <property type="match status" value="1"/>
</dbReference>
<name>A0A1B0DC92_PHLPP</name>
<feature type="region of interest" description="Disordered" evidence="4">
    <location>
        <begin position="296"/>
        <end position="323"/>
    </location>
</feature>
<evidence type="ECO:0000256" key="5">
    <source>
        <dbReference type="SAM" id="Phobius"/>
    </source>
</evidence>
<dbReference type="InterPro" id="IPR013783">
    <property type="entry name" value="Ig-like_fold"/>
</dbReference>
<keyword evidence="5" id="KW-0812">Transmembrane</keyword>
<dbReference type="InterPro" id="IPR003598">
    <property type="entry name" value="Ig_sub2"/>
</dbReference>
<keyword evidence="5" id="KW-1133">Transmembrane helix</keyword>
<proteinExistence type="predicted"/>
<keyword evidence="1" id="KW-0677">Repeat</keyword>
<dbReference type="VEuPathDB" id="VectorBase:PPAI005431"/>
<evidence type="ECO:0000313" key="6">
    <source>
        <dbReference type="EnsemblMetazoa" id="PPAI005431-PA"/>
    </source>
</evidence>
<dbReference type="EnsemblMetazoa" id="PPAI005431-RA">
    <property type="protein sequence ID" value="PPAI005431-PA"/>
    <property type="gene ID" value="PPAI005431"/>
</dbReference>
<dbReference type="InterPro" id="IPR007110">
    <property type="entry name" value="Ig-like_dom"/>
</dbReference>
<dbReference type="InterPro" id="IPR036179">
    <property type="entry name" value="Ig-like_dom_sf"/>
</dbReference>
<dbReference type="AlphaFoldDB" id="A0A1B0DC92"/>
<dbReference type="EMBL" id="AJVK01030669">
    <property type="status" value="NOT_ANNOTATED_CDS"/>
    <property type="molecule type" value="Genomic_DNA"/>
</dbReference>
<evidence type="ECO:0000256" key="2">
    <source>
        <dbReference type="ARBA" id="ARBA00023157"/>
    </source>
</evidence>
<evidence type="ECO:0000256" key="3">
    <source>
        <dbReference type="ARBA" id="ARBA00023319"/>
    </source>
</evidence>
<dbReference type="FunFam" id="2.60.40.10:FF:000032">
    <property type="entry name" value="palladin isoform X1"/>
    <property type="match status" value="1"/>
</dbReference>
<dbReference type="Pfam" id="PF07679">
    <property type="entry name" value="I-set"/>
    <property type="match status" value="1"/>
</dbReference>
<keyword evidence="5" id="KW-0472">Membrane</keyword>
<feature type="compositionally biased region" description="Polar residues" evidence="4">
    <location>
        <begin position="296"/>
        <end position="317"/>
    </location>
</feature>
<dbReference type="SMART" id="SM00060">
    <property type="entry name" value="FN3"/>
    <property type="match status" value="1"/>
</dbReference>
<dbReference type="EMBL" id="AJVK01030670">
    <property type="status" value="NOT_ANNOTATED_CDS"/>
    <property type="molecule type" value="Genomic_DNA"/>
</dbReference>
<evidence type="ECO:0000256" key="4">
    <source>
        <dbReference type="SAM" id="MobiDB-lite"/>
    </source>
</evidence>
<keyword evidence="3" id="KW-0393">Immunoglobulin domain</keyword>
<evidence type="ECO:0000256" key="1">
    <source>
        <dbReference type="ARBA" id="ARBA00022737"/>
    </source>
</evidence>
<dbReference type="InterPro" id="IPR003599">
    <property type="entry name" value="Ig_sub"/>
</dbReference>
<feature type="compositionally biased region" description="Basic and acidic residues" evidence="4">
    <location>
        <begin position="377"/>
        <end position="388"/>
    </location>
</feature>
<dbReference type="Proteomes" id="UP000092462">
    <property type="component" value="Unassembled WGS sequence"/>
</dbReference>
<dbReference type="EMBL" id="AJVK01030671">
    <property type="status" value="NOT_ANNOTATED_CDS"/>
    <property type="molecule type" value="Genomic_DNA"/>
</dbReference>
<sequence length="421" mass="46968">MRECFVNQPCPRLMYIMPLNMLTHLSLAVAPEIDKSPPLLRAATGAGERGRLPCRVEAAPKPTFVWARSGQLLNVNQSSKYFVETKQLDSITYESILLIERVTPSDYGQYECVVKNELGDTKENIRLDITSPPDTPINLTVVNVTHDSVTLTWTPGFDGGMKASYRIRFREANSEHYRYEDGLPGVHKITINGLRMNTMYLFSIMASNALGSSKYLPDLAKAKTKGLETVPAELLEKAQVPKLVIVGIGLAGLGLLLVNAALVAWFIIRKRSKETSTQNSKSATIEMYAPSSYNDTVTGETLSSVSEKSDSYSNEGSQPDYMDDTRKKVASTYLVEHNDIPPPRYQRDGTLPCHYPNNTVVNSSHTRTLPHPRHNNQHADQRSRDDQMLGKTYMPAPSPAPPLDGSYYNMNSDRYLSYPPM</sequence>
<feature type="region of interest" description="Disordered" evidence="4">
    <location>
        <begin position="363"/>
        <end position="409"/>
    </location>
</feature>
<dbReference type="SUPFAM" id="SSF49265">
    <property type="entry name" value="Fibronectin type III"/>
    <property type="match status" value="1"/>
</dbReference>
<dbReference type="SMART" id="SM00408">
    <property type="entry name" value="IGc2"/>
    <property type="match status" value="1"/>
</dbReference>
<keyword evidence="2" id="KW-1015">Disulfide bond</keyword>
<dbReference type="InterPro" id="IPR003961">
    <property type="entry name" value="FN3_dom"/>
</dbReference>
<protein>
    <submittedName>
        <fullName evidence="6">Uncharacterized protein</fullName>
    </submittedName>
</protein>
<dbReference type="CDD" id="cd00063">
    <property type="entry name" value="FN3"/>
    <property type="match status" value="1"/>
</dbReference>
<keyword evidence="7" id="KW-1185">Reference proteome</keyword>
<organism evidence="6 7">
    <name type="scientific">Phlebotomus papatasi</name>
    <name type="common">Sandfly</name>
    <dbReference type="NCBI Taxonomy" id="29031"/>
    <lineage>
        <taxon>Eukaryota</taxon>
        <taxon>Metazoa</taxon>
        <taxon>Ecdysozoa</taxon>
        <taxon>Arthropoda</taxon>
        <taxon>Hexapoda</taxon>
        <taxon>Insecta</taxon>
        <taxon>Pterygota</taxon>
        <taxon>Neoptera</taxon>
        <taxon>Endopterygota</taxon>
        <taxon>Diptera</taxon>
        <taxon>Nematocera</taxon>
        <taxon>Psychodoidea</taxon>
        <taxon>Psychodidae</taxon>
        <taxon>Phlebotomus</taxon>
        <taxon>Phlebotomus</taxon>
    </lineage>
</organism>
<dbReference type="GO" id="GO:0030154">
    <property type="term" value="P:cell differentiation"/>
    <property type="evidence" value="ECO:0007669"/>
    <property type="project" value="UniProtKB-ARBA"/>
</dbReference>
<dbReference type="InterPro" id="IPR013098">
    <property type="entry name" value="Ig_I-set"/>
</dbReference>
<dbReference type="SMART" id="SM00409">
    <property type="entry name" value="IG"/>
    <property type="match status" value="1"/>
</dbReference>
<dbReference type="PROSITE" id="PS50835">
    <property type="entry name" value="IG_LIKE"/>
    <property type="match status" value="1"/>
</dbReference>
<dbReference type="InterPro" id="IPR036116">
    <property type="entry name" value="FN3_sf"/>
</dbReference>
<dbReference type="InterPro" id="IPR050964">
    <property type="entry name" value="Striated_Muscle_Regulatory"/>
</dbReference>
<dbReference type="Pfam" id="PF00041">
    <property type="entry name" value="fn3"/>
    <property type="match status" value="1"/>
</dbReference>